<evidence type="ECO:0000259" key="1">
    <source>
        <dbReference type="Pfam" id="PF12705"/>
    </source>
</evidence>
<dbReference type="Proteomes" id="UP001220610">
    <property type="component" value="Chromosome"/>
</dbReference>
<organism evidence="2 3">
    <name type="scientific">Candidatus Pseudobacter hemicellulosilyticus</name>
    <dbReference type="NCBI Taxonomy" id="3121375"/>
    <lineage>
        <taxon>Bacteria</taxon>
        <taxon>Pseudomonadati</taxon>
        <taxon>Bacteroidota</taxon>
        <taxon>Chitinophagia</taxon>
        <taxon>Chitinophagales</taxon>
        <taxon>Chitinophagaceae</taxon>
        <taxon>Pseudobacter</taxon>
    </lineage>
</organism>
<dbReference type="AlphaFoldDB" id="A0AAJ6BED6"/>
<name>A0AAJ6BED6_9BACT</name>
<dbReference type="Pfam" id="PF12705">
    <property type="entry name" value="PDDEXK_1"/>
    <property type="match status" value="1"/>
</dbReference>
<reference evidence="2" key="1">
    <citation type="submission" date="2023-03" db="EMBL/GenBank/DDBJ databases">
        <title>Andean soil-derived lignocellulolytic bacterial consortium as a source of novel taxa and putative plastic-active enzymes.</title>
        <authorList>
            <person name="Diaz-Garcia L."/>
            <person name="Chuvochina M."/>
            <person name="Feuerriegel G."/>
            <person name="Bunk B."/>
            <person name="Sproer C."/>
            <person name="Streit W.R."/>
            <person name="Rodriguez L.M."/>
            <person name="Overmann J."/>
            <person name="Jimenez D.J."/>
        </authorList>
    </citation>
    <scope>NUCLEOTIDE SEQUENCE</scope>
    <source>
        <strain evidence="2">MAG 7</strain>
    </source>
</reference>
<dbReference type="EMBL" id="CP119311">
    <property type="protein sequence ID" value="WEK33903.1"/>
    <property type="molecule type" value="Genomic_DNA"/>
</dbReference>
<sequence>MEKLHIYLGLSGDAPVFHTTNAVPGHYAGQLLAGPEKMVSLLELHLGLTGVYPNFTDRVLALKTQLTAIKKKDHFFSASFKADPLGVARRLLTLWDSWRMAGWDPADPKKAPARMKELAAMAGLLQPCGPGMVERILAIQQELQQASLPFLSVHLLDPIHYFPKLFRDLLQLLSDRTQLQAEEISPQAKPGTDLRKLQDALLGLPVKAGFTNDHSLHCIYFDNDILAANAMHSVQQTSHWKPVLVSKDNSLLNGLNISRNLPVGHWQTISGNGQVSQLFFLATALFKRPVNTGQVISFLSAPLTPFAKELARKLVRIFSEKPGFGNEEWNQAIQDYLDSIKGHAREAIYRKQVAGWLEQQQFLEEPVFAIALLTEIYTMLEQWAAQAVHHAAYGVQTEQLLNLAGLCRQLKRALEGEGDTISSARFDRLQAELFADTPSLIAEAQEGSLDAVPEPAAVWSPVKELLWMNAARFETSSYGSKYWYQEEIAFFGQKGLPVPDESLATAAYNYGLKRMVLAAEHRLVLVLPAAIHGAPVARPFCLDEWDQLISLQPVTIQAGQLLQQVPWNSGQLLLQPQTPIALPAPVTFLRVAPENFTRDKESFSSIDKFIQHPAEWYMDYRLRLRHSSGIKVPDTNLIKGVIADRVIQLLLTEDNRRESWWKKEKLFREKVTDTCQLLLLQEGLPFLEKKTKRLLMEYQRTLANSFWSLRSFIEANKLVIKSTQCTVSGSFDNTPFEGFIDLLLTDGKKDLVIDLKWANNSNTYRYKLRMGTDLQLVLYKTILGAKGATGYFMLNDGQTIMRQEKANQDLQQVTYVDPEEGISTETVFRKALNSLQYRRQELAAGNAEVGYEELMEELPYAKVLEAQDLYPLTQSFKRKQVPYNDDYFLFYGKIK</sequence>
<evidence type="ECO:0000313" key="2">
    <source>
        <dbReference type="EMBL" id="WEK33903.1"/>
    </source>
</evidence>
<feature type="domain" description="PD-(D/E)XK endonuclease-like" evidence="1">
    <location>
        <begin position="602"/>
        <end position="843"/>
    </location>
</feature>
<accession>A0AAJ6BED6</accession>
<dbReference type="InterPro" id="IPR038726">
    <property type="entry name" value="PDDEXK_AddAB-type"/>
</dbReference>
<gene>
    <name evidence="2" type="ORF">P0Y53_15550</name>
</gene>
<proteinExistence type="predicted"/>
<protein>
    <submittedName>
        <fullName evidence="2">PD-(D/E)XK nuclease family protein</fullName>
    </submittedName>
</protein>
<evidence type="ECO:0000313" key="3">
    <source>
        <dbReference type="Proteomes" id="UP001220610"/>
    </source>
</evidence>